<dbReference type="InterPro" id="IPR036291">
    <property type="entry name" value="NAD(P)-bd_dom_sf"/>
</dbReference>
<name>A0A3B0VIZ9_9ZZZZ</name>
<gene>
    <name evidence="3" type="ORF">MNBD_CHLOROFLEXI01-219</name>
</gene>
<evidence type="ECO:0000259" key="2">
    <source>
        <dbReference type="Pfam" id="PF01370"/>
    </source>
</evidence>
<dbReference type="Gene3D" id="3.40.50.720">
    <property type="entry name" value="NAD(P)-binding Rossmann-like Domain"/>
    <property type="match status" value="1"/>
</dbReference>
<feature type="domain" description="NAD-dependent epimerase/dehydratase" evidence="2">
    <location>
        <begin position="3"/>
        <end position="225"/>
    </location>
</feature>
<dbReference type="Gene3D" id="3.90.25.10">
    <property type="entry name" value="UDP-galactose 4-epimerase, domain 1"/>
    <property type="match status" value="1"/>
</dbReference>
<evidence type="ECO:0000256" key="1">
    <source>
        <dbReference type="ARBA" id="ARBA00007637"/>
    </source>
</evidence>
<dbReference type="AlphaFoldDB" id="A0A3B0VIZ9"/>
<evidence type="ECO:0000313" key="3">
    <source>
        <dbReference type="EMBL" id="VAW38307.1"/>
    </source>
</evidence>
<comment type="similarity">
    <text evidence="1">Belongs to the NAD(P)-dependent epimerase/dehydratase family.</text>
</comment>
<proteinExistence type="inferred from homology"/>
<protein>
    <submittedName>
        <fullName evidence="3">UDP-glucose 4-epimerase</fullName>
        <ecNumber evidence="3">5.1.3.2</ecNumber>
    </submittedName>
</protein>
<dbReference type="SUPFAM" id="SSF51735">
    <property type="entry name" value="NAD(P)-binding Rossmann-fold domains"/>
    <property type="match status" value="1"/>
</dbReference>
<dbReference type="PANTHER" id="PTHR43000">
    <property type="entry name" value="DTDP-D-GLUCOSE 4,6-DEHYDRATASE-RELATED"/>
    <property type="match status" value="1"/>
</dbReference>
<organism evidence="3">
    <name type="scientific">hydrothermal vent metagenome</name>
    <dbReference type="NCBI Taxonomy" id="652676"/>
    <lineage>
        <taxon>unclassified sequences</taxon>
        <taxon>metagenomes</taxon>
        <taxon>ecological metagenomes</taxon>
    </lineage>
</organism>
<dbReference type="EMBL" id="UOEU01000703">
    <property type="protein sequence ID" value="VAW38307.1"/>
    <property type="molecule type" value="Genomic_DNA"/>
</dbReference>
<reference evidence="3" key="1">
    <citation type="submission" date="2018-06" db="EMBL/GenBank/DDBJ databases">
        <authorList>
            <person name="Zhirakovskaya E."/>
        </authorList>
    </citation>
    <scope>NUCLEOTIDE SEQUENCE</scope>
</reference>
<dbReference type="GO" id="GO:0003978">
    <property type="term" value="F:UDP-glucose 4-epimerase activity"/>
    <property type="evidence" value="ECO:0007669"/>
    <property type="project" value="UniProtKB-EC"/>
</dbReference>
<dbReference type="InterPro" id="IPR001509">
    <property type="entry name" value="Epimerase_deHydtase"/>
</dbReference>
<sequence>MVIIVTGGAGFIGSNLIKQLLERYPNAQIVSIDNYFIGSEQNHIDNSRVDYRVGHSMDINEMWAEMPYEQVDAVFHLGEYSRIVQSFADIDMVWDYNMRGTKEVVKFCGAHSCRLIYAGSSSKFGNEGADENLSPYAWIKAKNIEYIKNFSNWFGLDYVITYFYNVYGAGHLKMGDYATVIGIFETQYAKGEPLTVVAPGTQSRDFTHVEDIVSGIITCYEKGKGDGYCLGTGQPEQIIELARMFTDNYVLIPERQGERYAGQADNAKVRALGWEPKHSLADYIASFKESVV</sequence>
<keyword evidence="3" id="KW-0413">Isomerase</keyword>
<dbReference type="Pfam" id="PF01370">
    <property type="entry name" value="Epimerase"/>
    <property type="match status" value="1"/>
</dbReference>
<dbReference type="EC" id="5.1.3.2" evidence="3"/>
<accession>A0A3B0VIZ9</accession>